<feature type="non-terminal residue" evidence="2">
    <location>
        <position position="131"/>
    </location>
</feature>
<evidence type="ECO:0000313" key="2">
    <source>
        <dbReference type="EMBL" id="CAK0795755.1"/>
    </source>
</evidence>
<gene>
    <name evidence="2" type="ORF">PCOR1329_LOCUS5315</name>
</gene>
<sequence>AAGIVAGLQEALPFQLRRPSRPPLSSYWKPFVDGIQRQEQNYRPLRLRRRRLRRPQRSPSYAQNFSESTTSIKQERKLARRPKHLTEQFDMKQNVLQPVSAPINLSQLLSAKEESELQEVLKFEDGACFGT</sequence>
<keyword evidence="3" id="KW-1185">Reference proteome</keyword>
<proteinExistence type="predicted"/>
<feature type="compositionally biased region" description="Polar residues" evidence="1">
    <location>
        <begin position="61"/>
        <end position="72"/>
    </location>
</feature>
<organism evidence="2 3">
    <name type="scientific">Prorocentrum cordatum</name>
    <dbReference type="NCBI Taxonomy" id="2364126"/>
    <lineage>
        <taxon>Eukaryota</taxon>
        <taxon>Sar</taxon>
        <taxon>Alveolata</taxon>
        <taxon>Dinophyceae</taxon>
        <taxon>Prorocentrales</taxon>
        <taxon>Prorocentraceae</taxon>
        <taxon>Prorocentrum</taxon>
    </lineage>
</organism>
<evidence type="ECO:0000256" key="1">
    <source>
        <dbReference type="SAM" id="MobiDB-lite"/>
    </source>
</evidence>
<protein>
    <submittedName>
        <fullName evidence="2">Uncharacterized protein</fullName>
    </submittedName>
</protein>
<feature type="region of interest" description="Disordered" evidence="1">
    <location>
        <begin position="43"/>
        <end position="84"/>
    </location>
</feature>
<dbReference type="EMBL" id="CAUYUJ010001399">
    <property type="protein sequence ID" value="CAK0795755.1"/>
    <property type="molecule type" value="Genomic_DNA"/>
</dbReference>
<feature type="compositionally biased region" description="Basic residues" evidence="1">
    <location>
        <begin position="45"/>
        <end position="56"/>
    </location>
</feature>
<accession>A0ABN9PRJ2</accession>
<reference evidence="2" key="1">
    <citation type="submission" date="2023-10" db="EMBL/GenBank/DDBJ databases">
        <authorList>
            <person name="Chen Y."/>
            <person name="Shah S."/>
            <person name="Dougan E. K."/>
            <person name="Thang M."/>
            <person name="Chan C."/>
        </authorList>
    </citation>
    <scope>NUCLEOTIDE SEQUENCE [LARGE SCALE GENOMIC DNA]</scope>
</reference>
<evidence type="ECO:0000313" key="3">
    <source>
        <dbReference type="Proteomes" id="UP001189429"/>
    </source>
</evidence>
<comment type="caution">
    <text evidence="2">The sequence shown here is derived from an EMBL/GenBank/DDBJ whole genome shotgun (WGS) entry which is preliminary data.</text>
</comment>
<feature type="non-terminal residue" evidence="2">
    <location>
        <position position="1"/>
    </location>
</feature>
<dbReference type="Proteomes" id="UP001189429">
    <property type="component" value="Unassembled WGS sequence"/>
</dbReference>
<name>A0ABN9PRJ2_9DINO</name>